<evidence type="ECO:0000313" key="1">
    <source>
        <dbReference type="EMBL" id="TVU40841.1"/>
    </source>
</evidence>
<name>A0A5J9VYY1_9POAL</name>
<keyword evidence="2" id="KW-1185">Reference proteome</keyword>
<comment type="caution">
    <text evidence="1">The sequence shown here is derived from an EMBL/GenBank/DDBJ whole genome shotgun (WGS) entry which is preliminary data.</text>
</comment>
<evidence type="ECO:0008006" key="3">
    <source>
        <dbReference type="Google" id="ProtNLM"/>
    </source>
</evidence>
<dbReference type="Gramene" id="TVU40841">
    <property type="protein sequence ID" value="TVU40841"/>
    <property type="gene ID" value="EJB05_14321"/>
</dbReference>
<organism evidence="1 2">
    <name type="scientific">Eragrostis curvula</name>
    <name type="common">weeping love grass</name>
    <dbReference type="NCBI Taxonomy" id="38414"/>
    <lineage>
        <taxon>Eukaryota</taxon>
        <taxon>Viridiplantae</taxon>
        <taxon>Streptophyta</taxon>
        <taxon>Embryophyta</taxon>
        <taxon>Tracheophyta</taxon>
        <taxon>Spermatophyta</taxon>
        <taxon>Magnoliopsida</taxon>
        <taxon>Liliopsida</taxon>
        <taxon>Poales</taxon>
        <taxon>Poaceae</taxon>
        <taxon>PACMAD clade</taxon>
        <taxon>Chloridoideae</taxon>
        <taxon>Eragrostideae</taxon>
        <taxon>Eragrostidinae</taxon>
        <taxon>Eragrostis</taxon>
    </lineage>
</organism>
<dbReference type="OrthoDB" id="10630057at2759"/>
<proteinExistence type="predicted"/>
<sequence>MEYEQLIYLMSERKVSFANLRNMVVRTLSFPKHHLVPSMSSLLFRCPRLTSLNLVADKWEIRRNMALESLEDVKVTGFCGTEEEMQLVRGEQRE</sequence>
<reference evidence="1 2" key="1">
    <citation type="journal article" date="2019" name="Sci. Rep.">
        <title>A high-quality genome of Eragrostis curvula grass provides insights into Poaceae evolution and supports new strategies to enhance forage quality.</title>
        <authorList>
            <person name="Carballo J."/>
            <person name="Santos B.A.C.M."/>
            <person name="Zappacosta D."/>
            <person name="Garbus I."/>
            <person name="Selva J.P."/>
            <person name="Gallo C.A."/>
            <person name="Diaz A."/>
            <person name="Albertini E."/>
            <person name="Caccamo M."/>
            <person name="Echenique V."/>
        </authorList>
    </citation>
    <scope>NUCLEOTIDE SEQUENCE [LARGE SCALE GENOMIC DNA]</scope>
    <source>
        <strain evidence="2">cv. Victoria</strain>
        <tissue evidence="1">Leaf</tissue>
    </source>
</reference>
<protein>
    <recommendedName>
        <fullName evidence="3">FBD domain-containing protein</fullName>
    </recommendedName>
</protein>
<dbReference type="AlphaFoldDB" id="A0A5J9VYY1"/>
<dbReference type="Proteomes" id="UP000324897">
    <property type="component" value="Chromosome 4"/>
</dbReference>
<gene>
    <name evidence="1" type="ORF">EJB05_14321</name>
</gene>
<accession>A0A5J9VYY1</accession>
<evidence type="ECO:0000313" key="2">
    <source>
        <dbReference type="Proteomes" id="UP000324897"/>
    </source>
</evidence>
<feature type="non-terminal residue" evidence="1">
    <location>
        <position position="1"/>
    </location>
</feature>
<dbReference type="EMBL" id="RWGY01000007">
    <property type="protein sequence ID" value="TVU40841.1"/>
    <property type="molecule type" value="Genomic_DNA"/>
</dbReference>